<evidence type="ECO:0000313" key="3">
    <source>
        <dbReference type="Proteomes" id="UP000481454"/>
    </source>
</evidence>
<accession>A0AAP6WNW1</accession>
<dbReference type="Pfam" id="PF20289">
    <property type="entry name" value="MComp1"/>
    <property type="match status" value="1"/>
</dbReference>
<reference evidence="1" key="1">
    <citation type="submission" date="2019-11" db="EMBL/GenBank/DDBJ databases">
        <title>Characterization of Clostridium perfringens isolates from swine manure treated agricultural soils.</title>
        <authorList>
            <person name="Wushke S.T."/>
        </authorList>
    </citation>
    <scope>NUCLEOTIDE SEQUENCE</scope>
    <source>
        <strain evidence="1">V2</strain>
    </source>
</reference>
<organism evidence="2 3">
    <name type="scientific">Clostridium perfringens</name>
    <dbReference type="NCBI Taxonomy" id="1502"/>
    <lineage>
        <taxon>Bacteria</taxon>
        <taxon>Bacillati</taxon>
        <taxon>Bacillota</taxon>
        <taxon>Clostridia</taxon>
        <taxon>Eubacteriales</taxon>
        <taxon>Clostridiaceae</taxon>
        <taxon>Clostridium</taxon>
    </lineage>
</organism>
<comment type="caution">
    <text evidence="2">The sequence shown here is derived from an EMBL/GenBank/DDBJ whole genome shotgun (WGS) entry which is preliminary data.</text>
</comment>
<sequence length="261" mass="31331">MINVLKDIFKKNEYRVEDAFNDINQIGFIGSINKLDRKDYYLVIDVNMSTITNNLIDGIIDKIIKSYWNIDLLKKYGVGSDYKKNTSLILLVKVDSVNDEYELSNKIYDIEESPYFFKRYVILYTEEQKKLIEKIEIEKYLDILSNKDNFRNYKKNKKGEENFNSEFKENELIYDIISKLYIKIPFLVYNFNDNEKLPILRERINKILDNDQKNIVNTLVSIDLENDTYYKNFNDILRNPTEEEIKRKYDDILLEISNENY</sequence>
<dbReference type="EMBL" id="WNVM01000004">
    <property type="protein sequence ID" value="MDZ5008891.1"/>
    <property type="molecule type" value="Genomic_DNA"/>
</dbReference>
<dbReference type="InterPro" id="IPR046905">
    <property type="entry name" value="ABC-3C_MC1"/>
</dbReference>
<dbReference type="EMBL" id="JAALLZ010000003">
    <property type="protein sequence ID" value="NGU30436.1"/>
    <property type="molecule type" value="Genomic_DNA"/>
</dbReference>
<dbReference type="Proteomes" id="UP001292368">
    <property type="component" value="Unassembled WGS sequence"/>
</dbReference>
<name>A0AAP6WNW1_CLOPF</name>
<evidence type="ECO:0000313" key="1">
    <source>
        <dbReference type="EMBL" id="MDZ5008891.1"/>
    </source>
</evidence>
<dbReference type="RefSeq" id="WP_003455516.1">
    <property type="nucleotide sequence ID" value="NZ_CATNWT010000001.1"/>
</dbReference>
<evidence type="ECO:0000313" key="2">
    <source>
        <dbReference type="EMBL" id="NGU30436.1"/>
    </source>
</evidence>
<reference evidence="2 3" key="2">
    <citation type="submission" date="2020-02" db="EMBL/GenBank/DDBJ databases">
        <title>Genomic Insights into the Phylogeny and Genetic Plasticity of the Human and Animal Enteric Pathogen Clostridium perfringens.</title>
        <authorList>
            <person name="Feng Y."/>
            <person name="Hu Y."/>
        </authorList>
    </citation>
    <scope>NUCLEOTIDE SEQUENCE [LARGE SCALE GENOMIC DNA]</scope>
    <source>
        <strain evidence="2 3">CP-40</strain>
    </source>
</reference>
<protein>
    <submittedName>
        <fullName evidence="2">Uncharacterized protein</fullName>
    </submittedName>
</protein>
<dbReference type="Proteomes" id="UP000481454">
    <property type="component" value="Unassembled WGS sequence"/>
</dbReference>
<dbReference type="AlphaFoldDB" id="A0AAP6WNW1"/>
<proteinExistence type="predicted"/>
<gene>
    <name evidence="2" type="ORF">G6Z34_09970</name>
    <name evidence="1" type="ORF">GNF77_08145</name>
</gene>